<comment type="caution">
    <text evidence="2">The sequence shown here is derived from an EMBL/GenBank/DDBJ whole genome shotgun (WGS) entry which is preliminary data.</text>
</comment>
<dbReference type="PROSITE" id="PS51257">
    <property type="entry name" value="PROKAR_LIPOPROTEIN"/>
    <property type="match status" value="1"/>
</dbReference>
<feature type="chain" id="PRO_5030690751" description="Alpha/beta hydrolase" evidence="1">
    <location>
        <begin position="20"/>
        <end position="394"/>
    </location>
</feature>
<dbReference type="Proteomes" id="UP000537130">
    <property type="component" value="Unassembled WGS sequence"/>
</dbReference>
<reference evidence="2 3" key="1">
    <citation type="submission" date="2020-08" db="EMBL/GenBank/DDBJ databases">
        <title>Genomic Encyclopedia of Type Strains, Phase III (KMG-III): the genomes of soil and plant-associated and newly described type strains.</title>
        <authorList>
            <person name="Whitman W."/>
        </authorList>
    </citation>
    <scope>NUCLEOTIDE SEQUENCE [LARGE SCALE GENOMIC DNA]</scope>
    <source>
        <strain evidence="2 3">CECT 8654</strain>
    </source>
</reference>
<sequence length="394" mass="42509">MRKIIITMGLMALCLALSACNDSSTTNTGTTRTTDVVVESFANDSRAVLSDYTLAAALEPHCEPSEVFDAEIPEAYLVYRRSEPSPTRLVVFAHGIGHDAGESWVPHMRRQIFAAAGLQNQPGSVVFLSTNYRDNGGFPTLHGAHDTIAATLTVLQRFPTIETVYLMGVSMGGAVSGTAIAESIDLTSGGRFKDVKEPLFDYWLTVEGVSNIVETYAEAQAAFQAVNNGTAKQAIDGMERDNGGSPAECPFAYQRRSPMFHAATMKAGGLRAATVIHPVNDGLVPHNQGRQMASALTTALIPTQFYTVTRVHPWQDSGSTGTGTLQVGAVDPYLNLAGHASEKDPIHPVMVTAFQQLMKMLDGSYNETVPYFECIIDPEIPSDSCQVDQFQLPE</sequence>
<keyword evidence="3" id="KW-1185">Reference proteome</keyword>
<dbReference type="InterPro" id="IPR029058">
    <property type="entry name" value="AB_hydrolase_fold"/>
</dbReference>
<name>A0A7W4Z7J8_9GAMM</name>
<organism evidence="2 3">
    <name type="scientific">Litorivivens lipolytica</name>
    <dbReference type="NCBI Taxonomy" id="1524264"/>
    <lineage>
        <taxon>Bacteria</taxon>
        <taxon>Pseudomonadati</taxon>
        <taxon>Pseudomonadota</taxon>
        <taxon>Gammaproteobacteria</taxon>
        <taxon>Litorivivens</taxon>
    </lineage>
</organism>
<feature type="signal peptide" evidence="1">
    <location>
        <begin position="1"/>
        <end position="19"/>
    </location>
</feature>
<evidence type="ECO:0000256" key="1">
    <source>
        <dbReference type="SAM" id="SignalP"/>
    </source>
</evidence>
<dbReference type="Gene3D" id="3.40.50.1820">
    <property type="entry name" value="alpha/beta hydrolase"/>
    <property type="match status" value="1"/>
</dbReference>
<accession>A0A7W4Z7J8</accession>
<dbReference type="AlphaFoldDB" id="A0A7W4Z7J8"/>
<evidence type="ECO:0000313" key="3">
    <source>
        <dbReference type="Proteomes" id="UP000537130"/>
    </source>
</evidence>
<protein>
    <recommendedName>
        <fullName evidence="4">Alpha/beta hydrolase</fullName>
    </recommendedName>
</protein>
<dbReference type="SUPFAM" id="SSF53474">
    <property type="entry name" value="alpha/beta-Hydrolases"/>
    <property type="match status" value="1"/>
</dbReference>
<dbReference type="EMBL" id="JACHWY010000002">
    <property type="protein sequence ID" value="MBB3048095.1"/>
    <property type="molecule type" value="Genomic_DNA"/>
</dbReference>
<evidence type="ECO:0008006" key="4">
    <source>
        <dbReference type="Google" id="ProtNLM"/>
    </source>
</evidence>
<keyword evidence="1" id="KW-0732">Signal</keyword>
<proteinExistence type="predicted"/>
<dbReference type="RefSeq" id="WP_183410860.1">
    <property type="nucleotide sequence ID" value="NZ_JACHWY010000002.1"/>
</dbReference>
<gene>
    <name evidence="2" type="ORF">FHR99_002361</name>
</gene>
<evidence type="ECO:0000313" key="2">
    <source>
        <dbReference type="EMBL" id="MBB3048095.1"/>
    </source>
</evidence>